<dbReference type="eggNOG" id="ENOG5033RFP">
    <property type="taxonomic scope" value="Bacteria"/>
</dbReference>
<dbReference type="AlphaFoldDB" id="C0ESN9"/>
<dbReference type="EMBL" id="ACEP01000029">
    <property type="protein sequence ID" value="EEG37631.1"/>
    <property type="molecule type" value="Genomic_DNA"/>
</dbReference>
<proteinExistence type="predicted"/>
<reference evidence="1 2" key="2">
    <citation type="submission" date="2009-02" db="EMBL/GenBank/DDBJ databases">
        <title>Draft genome sequence of Eubacterium hallii (DSM 3353).</title>
        <authorList>
            <person name="Sudarsanam P."/>
            <person name="Ley R."/>
            <person name="Guruge J."/>
            <person name="Turnbaugh P.J."/>
            <person name="Mahowald M."/>
            <person name="Liep D."/>
            <person name="Gordon J."/>
        </authorList>
    </citation>
    <scope>NUCLEOTIDE SEQUENCE [LARGE SCALE GENOMIC DNA]</scope>
    <source>
        <strain evidence="1 2">DSM 3353</strain>
    </source>
</reference>
<evidence type="ECO:0000313" key="2">
    <source>
        <dbReference type="Proteomes" id="UP000003174"/>
    </source>
</evidence>
<comment type="caution">
    <text evidence="1">The sequence shown here is derived from an EMBL/GenBank/DDBJ whole genome shotgun (WGS) entry which is preliminary data.</text>
</comment>
<evidence type="ECO:0000313" key="1">
    <source>
        <dbReference type="EMBL" id="EEG37631.1"/>
    </source>
</evidence>
<gene>
    <name evidence="1" type="ORF">EUBHAL_00412</name>
</gene>
<accession>C0ESN9</accession>
<name>C0ESN9_9FIRM</name>
<protein>
    <submittedName>
        <fullName evidence="1">Uncharacterized protein</fullName>
    </submittedName>
</protein>
<reference evidence="1 2" key="1">
    <citation type="submission" date="2009-01" db="EMBL/GenBank/DDBJ databases">
        <authorList>
            <person name="Fulton L."/>
            <person name="Clifton S."/>
            <person name="Fulton B."/>
            <person name="Xu J."/>
            <person name="Minx P."/>
            <person name="Pepin K.H."/>
            <person name="Johnson M."/>
            <person name="Bhonagiri V."/>
            <person name="Nash W.E."/>
            <person name="Mardis E.R."/>
            <person name="Wilson R.K."/>
        </authorList>
    </citation>
    <scope>NUCLEOTIDE SEQUENCE [LARGE SCALE GENOMIC DNA]</scope>
    <source>
        <strain evidence="1 2">DSM 3353</strain>
    </source>
</reference>
<sequence>MIRGRLAKTKIVSLPLFLCLKPGNSGEVPFANIYSWRIFKMRERIESKHVTKEIKSQMPVIPVEIVKERGCTFCPYYLGNYEKQPRCMMKTCAWDDENERFHPVLRELIPFYKEKMEKAEEKFLAMKKIYTTLLGMFADEMKQEELEKDECYGCAYGKCGPCIGICYKSMKA</sequence>
<dbReference type="Proteomes" id="UP000003174">
    <property type="component" value="Unassembled WGS sequence"/>
</dbReference>
<organism evidence="1 2">
    <name type="scientific">Anaerobutyricum hallii DSM 3353</name>
    <dbReference type="NCBI Taxonomy" id="411469"/>
    <lineage>
        <taxon>Bacteria</taxon>
        <taxon>Bacillati</taxon>
        <taxon>Bacillota</taxon>
        <taxon>Clostridia</taxon>
        <taxon>Lachnospirales</taxon>
        <taxon>Lachnospiraceae</taxon>
        <taxon>Anaerobutyricum</taxon>
    </lineage>
</organism>